<comment type="caution">
    <text evidence="8">The sequence shown here is derived from an EMBL/GenBank/DDBJ whole genome shotgun (WGS) entry which is preliminary data.</text>
</comment>
<dbReference type="EC" id="3.2.1.-" evidence="8"/>
<proteinExistence type="inferred from homology"/>
<dbReference type="AlphaFoldDB" id="A0A084ZKS3"/>
<keyword evidence="2 6" id="KW-0378">Hydrolase</keyword>
<dbReference type="GO" id="GO:0009044">
    <property type="term" value="F:xylan 1,4-beta-xylosidase activity"/>
    <property type="evidence" value="ECO:0007669"/>
    <property type="project" value="UniProtKB-EC"/>
</dbReference>
<dbReference type="GO" id="GO:0005975">
    <property type="term" value="P:carbohydrate metabolic process"/>
    <property type="evidence" value="ECO:0007669"/>
    <property type="project" value="InterPro"/>
</dbReference>
<dbReference type="CDD" id="cd09000">
    <property type="entry name" value="GH43_SXA-like"/>
    <property type="match status" value="1"/>
</dbReference>
<protein>
    <submittedName>
        <fullName evidence="8">Beta-xylosidase</fullName>
        <ecNumber evidence="8">3.2.1.-</ecNumber>
        <ecNumber evidence="8">3.2.1.37</ecNumber>
    </submittedName>
</protein>
<dbReference type="Pfam" id="PF17851">
    <property type="entry name" value="GH43_C2"/>
    <property type="match status" value="1"/>
</dbReference>
<dbReference type="OrthoDB" id="9801455at2"/>
<keyword evidence="3 6" id="KW-0326">Glycosidase</keyword>
<dbReference type="PANTHER" id="PTHR42812:SF12">
    <property type="entry name" value="BETA-XYLOSIDASE-RELATED"/>
    <property type="match status" value="1"/>
</dbReference>
<evidence type="ECO:0000313" key="8">
    <source>
        <dbReference type="EMBL" id="KFB98067.1"/>
    </source>
</evidence>
<name>A0A084ZKS3_9ENTR</name>
<dbReference type="InterPro" id="IPR006710">
    <property type="entry name" value="Glyco_hydro_43"/>
</dbReference>
<gene>
    <name evidence="8" type="ORF">GTGU_04595</name>
</gene>
<dbReference type="Gene3D" id="2.115.10.20">
    <property type="entry name" value="Glycosyl hydrolase domain, family 43"/>
    <property type="match status" value="1"/>
</dbReference>
<dbReference type="RefSeq" id="WP_051857430.1">
    <property type="nucleotide sequence ID" value="NZ_JMTB01000128.1"/>
</dbReference>
<dbReference type="SUPFAM" id="SSF75005">
    <property type="entry name" value="Arabinanase/levansucrase/invertase"/>
    <property type="match status" value="1"/>
</dbReference>
<organism evidence="8 9">
    <name type="scientific">Trabulsiella guamensis ATCC 49490</name>
    <dbReference type="NCBI Taxonomy" id="1005994"/>
    <lineage>
        <taxon>Bacteria</taxon>
        <taxon>Pseudomonadati</taxon>
        <taxon>Pseudomonadota</taxon>
        <taxon>Gammaproteobacteria</taxon>
        <taxon>Enterobacterales</taxon>
        <taxon>Enterobacteriaceae</taxon>
        <taxon>Trabulsiella</taxon>
    </lineage>
</organism>
<dbReference type="InterPro" id="IPR013320">
    <property type="entry name" value="ConA-like_dom_sf"/>
</dbReference>
<dbReference type="Pfam" id="PF04616">
    <property type="entry name" value="Glyco_hydro_43"/>
    <property type="match status" value="1"/>
</dbReference>
<reference evidence="9" key="1">
    <citation type="submission" date="2014-05" db="EMBL/GenBank/DDBJ databases">
        <title>ATOL: Assembling a taxonomically balanced genome-scale reconstruction of the evolutionary history of the Enterobacteriaceae.</title>
        <authorList>
            <person name="Plunkett G. III"/>
            <person name="Neeno-Eckwall E.C."/>
            <person name="Glasner J.D."/>
            <person name="Perna N.T."/>
        </authorList>
    </citation>
    <scope>NUCLEOTIDE SEQUENCE [LARGE SCALE GENOMIC DNA]</scope>
    <source>
        <strain evidence="9">ATCC 49490</strain>
    </source>
</reference>
<comment type="similarity">
    <text evidence="1 6">Belongs to the glycosyl hydrolase 43 family.</text>
</comment>
<evidence type="ECO:0000313" key="9">
    <source>
        <dbReference type="Proteomes" id="UP000028630"/>
    </source>
</evidence>
<dbReference type="SUPFAM" id="SSF49899">
    <property type="entry name" value="Concanavalin A-like lectins/glucanases"/>
    <property type="match status" value="1"/>
</dbReference>
<evidence type="ECO:0000259" key="7">
    <source>
        <dbReference type="Pfam" id="PF17851"/>
    </source>
</evidence>
<accession>A0A084ZKS3</accession>
<dbReference type="InterPro" id="IPR023296">
    <property type="entry name" value="Glyco_hydro_beta-prop_sf"/>
</dbReference>
<evidence type="ECO:0000256" key="4">
    <source>
        <dbReference type="PIRSR" id="PIRSR606710-1"/>
    </source>
</evidence>
<dbReference type="InterPro" id="IPR041542">
    <property type="entry name" value="GH43_C2"/>
</dbReference>
<evidence type="ECO:0000256" key="3">
    <source>
        <dbReference type="ARBA" id="ARBA00023295"/>
    </source>
</evidence>
<feature type="active site" description="Proton donor" evidence="4">
    <location>
        <position position="191"/>
    </location>
</feature>
<dbReference type="Proteomes" id="UP000028630">
    <property type="component" value="Unassembled WGS sequence"/>
</dbReference>
<evidence type="ECO:0000256" key="2">
    <source>
        <dbReference type="ARBA" id="ARBA00022801"/>
    </source>
</evidence>
<dbReference type="EC" id="3.2.1.37" evidence="8"/>
<evidence type="ECO:0000256" key="6">
    <source>
        <dbReference type="RuleBase" id="RU361187"/>
    </source>
</evidence>
<feature type="domain" description="Beta-xylosidase C-terminal Concanavalin A-like" evidence="7">
    <location>
        <begin position="327"/>
        <end position="528"/>
    </location>
</feature>
<dbReference type="Gene3D" id="2.60.120.200">
    <property type="match status" value="1"/>
</dbReference>
<dbReference type="PANTHER" id="PTHR42812">
    <property type="entry name" value="BETA-XYLOSIDASE"/>
    <property type="match status" value="1"/>
</dbReference>
<sequence length="548" mass="62932">MTTIVNPIIPGFNPDPSIIKAGDAWYLATSTFEWFPGVCLYKSYDLKNWRLISYPLNRKSQLNMRGNPDSGGIYAPCLSYDAGKFYLVYTDVKNVTGRFWDTNNYIVTTDNIEGEWSEPTYLNSRGIDPSLFHHSDGTKWLVSMEMSYMDGGEAGFPKWNGIIIQQYDEQQKTLIGECRKIYAGTSLGITEGPHIYELNGWYYLLVAEGGTFYNHGVTLARSKHLFGPYETDPIGQMMTSRFDCRQPLQRVGHADLFENGLGEWFIVHLCGRPLPSKGRSPMGRETAIQQVYWTEDGWLRLINKKITPDVMVHTRLEERPWPEQPARDDFDSPEIPLHYQSLRIPLSEEMCTLKERPGWLRLRGHESLSSHHYQSLLARRQTDFTFTAQTCVDFSPRSFQQMAGLVCFYDTTNYIYLNISCDEKGERTVNLMINDLNKFSLPSGKGIRIPSKGLVYLRVCVKDDGANFYYSMDEKKWFPVGGHIEYSKLSDEYFKERGIERFTGAFTGMCCQDFTGEHICADFDYFDYSATVPDHEHSAPLMPEHFSA</sequence>
<dbReference type="EMBL" id="JMTB01000128">
    <property type="protein sequence ID" value="KFB98067.1"/>
    <property type="molecule type" value="Genomic_DNA"/>
</dbReference>
<dbReference type="eggNOG" id="COG3507">
    <property type="taxonomic scope" value="Bacteria"/>
</dbReference>
<feature type="site" description="Important for catalytic activity, responsible for pKa modulation of the active site Glu and correct orientation of both the proton donor and substrate" evidence="5">
    <location>
        <position position="128"/>
    </location>
</feature>
<dbReference type="InterPro" id="IPR051795">
    <property type="entry name" value="Glycosyl_Hydrlase_43"/>
</dbReference>
<evidence type="ECO:0000256" key="1">
    <source>
        <dbReference type="ARBA" id="ARBA00009865"/>
    </source>
</evidence>
<feature type="active site" description="Proton acceptor" evidence="4">
    <location>
        <position position="15"/>
    </location>
</feature>
<evidence type="ECO:0000256" key="5">
    <source>
        <dbReference type="PIRSR" id="PIRSR606710-2"/>
    </source>
</evidence>
<keyword evidence="9" id="KW-1185">Reference proteome</keyword>